<gene>
    <name evidence="2" type="ORF">SDC9_25428</name>
</gene>
<organism evidence="2">
    <name type="scientific">bioreactor metagenome</name>
    <dbReference type="NCBI Taxonomy" id="1076179"/>
    <lineage>
        <taxon>unclassified sequences</taxon>
        <taxon>metagenomes</taxon>
        <taxon>ecological metagenomes</taxon>
    </lineage>
</organism>
<keyword evidence="1" id="KW-0472">Membrane</keyword>
<dbReference type="EMBL" id="VSSQ01000127">
    <property type="protein sequence ID" value="MPL79544.1"/>
    <property type="molecule type" value="Genomic_DNA"/>
</dbReference>
<sequence length="138" mass="14918">MEPQTKINHAWATYTKISMLTRPERRAVGILTLVILLLALLYFGTIFLIPDQGAAEYRPDLPDGTLVRLEGIVFETKITATGGHLIANISGTDVFIPNGGKDPILVSGDRVKVIGKIETYAGKKEIVASGISDITILV</sequence>
<comment type="caution">
    <text evidence="2">The sequence shown here is derived from an EMBL/GenBank/DDBJ whole genome shotgun (WGS) entry which is preliminary data.</text>
</comment>
<evidence type="ECO:0000313" key="2">
    <source>
        <dbReference type="EMBL" id="MPL79544.1"/>
    </source>
</evidence>
<keyword evidence="1" id="KW-0812">Transmembrane</keyword>
<proteinExistence type="predicted"/>
<protein>
    <submittedName>
        <fullName evidence="2">Uncharacterized protein</fullName>
    </submittedName>
</protein>
<accession>A0A644UKP8</accession>
<dbReference type="AlphaFoldDB" id="A0A644UKP8"/>
<name>A0A644UKP8_9ZZZZ</name>
<feature type="transmembrane region" description="Helical" evidence="1">
    <location>
        <begin position="27"/>
        <end position="49"/>
    </location>
</feature>
<keyword evidence="1" id="KW-1133">Transmembrane helix</keyword>
<evidence type="ECO:0000256" key="1">
    <source>
        <dbReference type="SAM" id="Phobius"/>
    </source>
</evidence>
<reference evidence="2" key="1">
    <citation type="submission" date="2019-08" db="EMBL/GenBank/DDBJ databases">
        <authorList>
            <person name="Kucharzyk K."/>
            <person name="Murdoch R.W."/>
            <person name="Higgins S."/>
            <person name="Loffler F."/>
        </authorList>
    </citation>
    <scope>NUCLEOTIDE SEQUENCE</scope>
</reference>